<dbReference type="GO" id="GO:0004252">
    <property type="term" value="F:serine-type endopeptidase activity"/>
    <property type="evidence" value="ECO:0007669"/>
    <property type="project" value="InterPro"/>
</dbReference>
<organism evidence="1 2">
    <name type="scientific">Taxus chinensis</name>
    <name type="common">Chinese yew</name>
    <name type="synonym">Taxus wallichiana var. chinensis</name>
    <dbReference type="NCBI Taxonomy" id="29808"/>
    <lineage>
        <taxon>Eukaryota</taxon>
        <taxon>Viridiplantae</taxon>
        <taxon>Streptophyta</taxon>
        <taxon>Embryophyta</taxon>
        <taxon>Tracheophyta</taxon>
        <taxon>Spermatophyta</taxon>
        <taxon>Pinopsida</taxon>
        <taxon>Pinidae</taxon>
        <taxon>Conifers II</taxon>
        <taxon>Cupressales</taxon>
        <taxon>Taxaceae</taxon>
        <taxon>Taxus</taxon>
    </lineage>
</organism>
<name>A0AA38FYW5_TAXCH</name>
<comment type="caution">
    <text evidence="1">The sequence shown here is derived from an EMBL/GenBank/DDBJ whole genome shotgun (WGS) entry which is preliminary data.</text>
</comment>
<dbReference type="GO" id="GO:0006508">
    <property type="term" value="P:proteolysis"/>
    <property type="evidence" value="ECO:0007669"/>
    <property type="project" value="InterPro"/>
</dbReference>
<evidence type="ECO:0000313" key="1">
    <source>
        <dbReference type="EMBL" id="KAH9312638.1"/>
    </source>
</evidence>
<proteinExistence type="predicted"/>
<accession>A0AA38FYW5</accession>
<protein>
    <submittedName>
        <fullName evidence="1">Uncharacterized protein</fullName>
    </submittedName>
</protein>
<sequence>PHITAPSDNILAACTPVSPPSDMQNGRHVVNYNIRSGASMVCPHVSVTHSPLAQIKRTKFIVKISGHIRRENIQEG</sequence>
<dbReference type="Proteomes" id="UP000824469">
    <property type="component" value="Unassembled WGS sequence"/>
</dbReference>
<keyword evidence="2" id="KW-1185">Reference proteome</keyword>
<dbReference type="EMBL" id="JAHRHJ020000006">
    <property type="protein sequence ID" value="KAH9312638.1"/>
    <property type="molecule type" value="Genomic_DNA"/>
</dbReference>
<dbReference type="InterPro" id="IPR036852">
    <property type="entry name" value="Peptidase_S8/S53_dom_sf"/>
</dbReference>
<feature type="non-terminal residue" evidence="1">
    <location>
        <position position="76"/>
    </location>
</feature>
<gene>
    <name evidence="1" type="ORF">KI387_027673</name>
</gene>
<evidence type="ECO:0000313" key="2">
    <source>
        <dbReference type="Proteomes" id="UP000824469"/>
    </source>
</evidence>
<feature type="non-terminal residue" evidence="1">
    <location>
        <position position="1"/>
    </location>
</feature>
<dbReference type="SUPFAM" id="SSF52743">
    <property type="entry name" value="Subtilisin-like"/>
    <property type="match status" value="1"/>
</dbReference>
<dbReference type="AlphaFoldDB" id="A0AA38FYW5"/>
<reference evidence="1 2" key="1">
    <citation type="journal article" date="2021" name="Nat. Plants">
        <title>The Taxus genome provides insights into paclitaxel biosynthesis.</title>
        <authorList>
            <person name="Xiong X."/>
            <person name="Gou J."/>
            <person name="Liao Q."/>
            <person name="Li Y."/>
            <person name="Zhou Q."/>
            <person name="Bi G."/>
            <person name="Li C."/>
            <person name="Du R."/>
            <person name="Wang X."/>
            <person name="Sun T."/>
            <person name="Guo L."/>
            <person name="Liang H."/>
            <person name="Lu P."/>
            <person name="Wu Y."/>
            <person name="Zhang Z."/>
            <person name="Ro D.K."/>
            <person name="Shang Y."/>
            <person name="Huang S."/>
            <person name="Yan J."/>
        </authorList>
    </citation>
    <scope>NUCLEOTIDE SEQUENCE [LARGE SCALE GENOMIC DNA]</scope>
    <source>
        <strain evidence="1">Ta-2019</strain>
    </source>
</reference>